<evidence type="ECO:0000313" key="3">
    <source>
        <dbReference type="EMBL" id="RYV52100.1"/>
    </source>
</evidence>
<dbReference type="OrthoDB" id="174137at2"/>
<evidence type="ECO:0000313" key="4">
    <source>
        <dbReference type="Proteomes" id="UP000293764"/>
    </source>
</evidence>
<dbReference type="GO" id="GO:0009432">
    <property type="term" value="P:SOS response"/>
    <property type="evidence" value="ECO:0007669"/>
    <property type="project" value="UniProtKB-KW"/>
</dbReference>
<keyword evidence="4" id="KW-1185">Reference proteome</keyword>
<keyword evidence="1" id="KW-0742">SOS response</keyword>
<comment type="caution">
    <text evidence="3">The sequence shown here is derived from an EMBL/GenBank/DDBJ whole genome shotgun (WGS) entry which is preliminary data.</text>
</comment>
<dbReference type="GO" id="GO:0006302">
    <property type="term" value="P:double-strand break repair"/>
    <property type="evidence" value="ECO:0007669"/>
    <property type="project" value="TreeGrafter"/>
</dbReference>
<dbReference type="Pfam" id="PF13555">
    <property type="entry name" value="AAA_29"/>
    <property type="match status" value="1"/>
</dbReference>
<dbReference type="Proteomes" id="UP000293764">
    <property type="component" value="Unassembled WGS sequence"/>
</dbReference>
<keyword evidence="1" id="KW-0227">DNA damage</keyword>
<sequence>MDRTMEGFDPALAQFRLVRIQLVNWGPFHGYHSIEIHRDGTLVTGPSGSGKSTLLDAISCVLMDRSVTFNAAAHDDGVGSKERTFYSYVRGKSGARRDASRGSKAIYLREGATWSGVALTWENKASASVTGCRAMQMSRAATGDGEITHSLLVTEQPFDLRALETAATQHLRQDAVRRAVPHASTFGNEYGRYIARLSTLIGIRGQDGDSAKAIRLLHKAQSSKGVHNIDETFKRFVLDDSVVLERKDTAVEQFQSLRNGYDDMTRARDQIGALGDLPQLWDTYLAAGGSGVELRGLIETDEQVTPVEAYVLRLHKDLLAVRAAQEHAERGRQKALHATATADYGRLVTQLKQLELRRDEQGGATLDRLDAERTALSAEHDRTAERATSTAAACSLLGVTPPGSPQALAALLGQRPAGPNADDPSLRTALHASIATHSETGRLLATRRSELLSFASRRSNIPVRALELRRRILEGTGLSEADLPFVGELIDVARGEDEWRRAAERLLGGFGLGLLVARGSYPRVAEFVDTHDLKGRVRYTPVDTGTAPTTAPAAAGTMAAKIDVAESPFAPWVGNQLVHRFSHQCVREAGELARLAQAVTLNGQVKHRSGTHEKDDRDDSRRDRVIGFDNAATVGELEREISALELRLADHDVAVTTADAARDLAARRHDAWARLAAITWAEIDVAAAAARLTKVEAERERVATGDGLAGIADQLASLTEARDEANHVARTALAASGEAEKRWSARTTEEDAVTTRLDAAPELSVDETRLLDEIAPGCNPHPTVETISALRKAMVQAVEARLATVRLAETNARGKIQLILADFLHRWPDEAGELSPEVDSAPEYLDRLKYLREDDLPGALDAWRRLMHRINQMGLSSLIQTLRDERHMIDDRITPVNDVLRHVPFGHDGYLQISTSDVEPPASRAFKAEIDAILENTLGQDLDDQGLEERFRRIQRLMTRLDGTEPADREWQRDVLDVKRHVRIAAEEHRRGETSARVYEGVGATSGGEGQELIAATLGAALRYQLGGIEEVPIFGSVTVDEGFVKSDPDVTRRAIRALQSFGFQLLIAAPLDKYQSMEREFGSAYLIESDPNLGRAQAKGFAIGFGPDRPGHEPAVRTTDLP</sequence>
<dbReference type="PANTHER" id="PTHR32182">
    <property type="entry name" value="DNA REPLICATION AND REPAIR PROTEIN RECF"/>
    <property type="match status" value="1"/>
</dbReference>
<dbReference type="InterPro" id="IPR027417">
    <property type="entry name" value="P-loop_NTPase"/>
</dbReference>
<dbReference type="SUPFAM" id="SSF52540">
    <property type="entry name" value="P-loop containing nucleoside triphosphate hydrolases"/>
    <property type="match status" value="1"/>
</dbReference>
<evidence type="ECO:0000256" key="2">
    <source>
        <dbReference type="SAM" id="MobiDB-lite"/>
    </source>
</evidence>
<evidence type="ECO:0000256" key="1">
    <source>
        <dbReference type="ARBA" id="ARBA00023236"/>
    </source>
</evidence>
<gene>
    <name evidence="3" type="ORF">EUA98_04850</name>
</gene>
<organism evidence="3 4">
    <name type="scientific">Pengzhenrongella frigida</name>
    <dbReference type="NCBI Taxonomy" id="1259133"/>
    <lineage>
        <taxon>Bacteria</taxon>
        <taxon>Bacillati</taxon>
        <taxon>Actinomycetota</taxon>
        <taxon>Actinomycetes</taxon>
        <taxon>Micrococcales</taxon>
        <taxon>Pengzhenrongella</taxon>
    </lineage>
</organism>
<reference evidence="3 4" key="1">
    <citation type="submission" date="2019-01" db="EMBL/GenBank/DDBJ databases">
        <title>Novel species of Cellulomonas.</title>
        <authorList>
            <person name="Liu Q."/>
            <person name="Xin Y.-H."/>
        </authorList>
    </citation>
    <scope>NUCLEOTIDE SEQUENCE [LARGE SCALE GENOMIC DNA]</scope>
    <source>
        <strain evidence="3 4">HLT2-17</strain>
    </source>
</reference>
<dbReference type="Pfam" id="PF13558">
    <property type="entry name" value="SbcC_Walker_B"/>
    <property type="match status" value="1"/>
</dbReference>
<feature type="region of interest" description="Disordered" evidence="2">
    <location>
        <begin position="603"/>
        <end position="622"/>
    </location>
</feature>
<dbReference type="PANTHER" id="PTHR32182:SF19">
    <property type="entry name" value="HOMOLOGY WITH RECF PROTEIN"/>
    <property type="match status" value="1"/>
</dbReference>
<dbReference type="AlphaFoldDB" id="A0A4Q5N1W4"/>
<name>A0A4Q5N1W4_9MICO</name>
<dbReference type="GO" id="GO:0000731">
    <property type="term" value="P:DNA synthesis involved in DNA repair"/>
    <property type="evidence" value="ECO:0007669"/>
    <property type="project" value="TreeGrafter"/>
</dbReference>
<protein>
    <recommendedName>
        <fullName evidence="5">AAA family ATPase</fullName>
    </recommendedName>
</protein>
<dbReference type="Gene3D" id="3.40.50.300">
    <property type="entry name" value="P-loop containing nucleotide triphosphate hydrolases"/>
    <property type="match status" value="1"/>
</dbReference>
<proteinExistence type="predicted"/>
<feature type="compositionally biased region" description="Basic and acidic residues" evidence="2">
    <location>
        <begin position="610"/>
        <end position="622"/>
    </location>
</feature>
<dbReference type="EMBL" id="SDWW01000008">
    <property type="protein sequence ID" value="RYV52100.1"/>
    <property type="molecule type" value="Genomic_DNA"/>
</dbReference>
<dbReference type="RefSeq" id="WP_130101548.1">
    <property type="nucleotide sequence ID" value="NZ_SDWW01000008.1"/>
</dbReference>
<evidence type="ECO:0008006" key="5">
    <source>
        <dbReference type="Google" id="ProtNLM"/>
    </source>
</evidence>
<accession>A0A4Q5N1W4</accession>